<dbReference type="InterPro" id="IPR001296">
    <property type="entry name" value="Glyco_trans_1"/>
</dbReference>
<gene>
    <name evidence="6" type="ORF">V6R90_14700</name>
</gene>
<feature type="domain" description="Glycosyltransferase subfamily 4-like N-terminal" evidence="5">
    <location>
        <begin position="70"/>
        <end position="233"/>
    </location>
</feature>
<dbReference type="RefSeq" id="WP_349805112.1">
    <property type="nucleotide sequence ID" value="NZ_JBEGDP010000018.1"/>
</dbReference>
<protein>
    <submittedName>
        <fullName evidence="6">Glycosyltransferase family 1 protein</fullName>
        <ecNumber evidence="6">2.4.-.-</ecNumber>
    </submittedName>
</protein>
<keyword evidence="2 6" id="KW-0808">Transferase</keyword>
<dbReference type="Pfam" id="PF13439">
    <property type="entry name" value="Glyco_transf_4"/>
    <property type="match status" value="1"/>
</dbReference>
<dbReference type="InterPro" id="IPR028098">
    <property type="entry name" value="Glyco_trans_4-like_N"/>
</dbReference>
<dbReference type="EC" id="2.4.-.-" evidence="6"/>
<dbReference type="Pfam" id="PF00534">
    <property type="entry name" value="Glycos_transf_1"/>
    <property type="match status" value="1"/>
</dbReference>
<evidence type="ECO:0000313" key="6">
    <source>
        <dbReference type="EMBL" id="MEQ7848531.1"/>
    </source>
</evidence>
<dbReference type="SUPFAM" id="SSF53756">
    <property type="entry name" value="UDP-Glycosyltransferase/glycogen phosphorylase"/>
    <property type="match status" value="1"/>
</dbReference>
<dbReference type="GO" id="GO:0016757">
    <property type="term" value="F:glycosyltransferase activity"/>
    <property type="evidence" value="ECO:0007669"/>
    <property type="project" value="UniProtKB-KW"/>
</dbReference>
<dbReference type="EMBL" id="JBEGDP010000018">
    <property type="protein sequence ID" value="MEQ7848531.1"/>
    <property type="molecule type" value="Genomic_DNA"/>
</dbReference>
<feature type="compositionally biased region" description="Low complexity" evidence="3">
    <location>
        <begin position="26"/>
        <end position="50"/>
    </location>
</feature>
<dbReference type="Gene3D" id="3.40.50.2000">
    <property type="entry name" value="Glycogen Phosphorylase B"/>
    <property type="match status" value="2"/>
</dbReference>
<dbReference type="CDD" id="cd03814">
    <property type="entry name" value="GT4-like"/>
    <property type="match status" value="1"/>
</dbReference>
<proteinExistence type="predicted"/>
<evidence type="ECO:0000313" key="7">
    <source>
        <dbReference type="Proteomes" id="UP001482520"/>
    </source>
</evidence>
<name>A0ABV1P176_9ACTN</name>
<reference evidence="6 7" key="1">
    <citation type="submission" date="2024-02" db="EMBL/GenBank/DDBJ databases">
        <title>Full genome sequence of Nocardioides kribbensis.</title>
        <authorList>
            <person name="Poletto B.L."/>
            <person name="Silva G."/>
            <person name="Galante D."/>
            <person name="Campos K.R."/>
            <person name="Santos M.B.N."/>
            <person name="Sacchi C.T."/>
        </authorList>
    </citation>
    <scope>NUCLEOTIDE SEQUENCE [LARGE SCALE GENOMIC DNA]</scope>
    <source>
        <strain evidence="6 7">O4R</strain>
    </source>
</reference>
<dbReference type="Proteomes" id="UP001482520">
    <property type="component" value="Unassembled WGS sequence"/>
</dbReference>
<evidence type="ECO:0000256" key="2">
    <source>
        <dbReference type="ARBA" id="ARBA00022679"/>
    </source>
</evidence>
<evidence type="ECO:0000256" key="1">
    <source>
        <dbReference type="ARBA" id="ARBA00022676"/>
    </source>
</evidence>
<feature type="region of interest" description="Disordered" evidence="3">
    <location>
        <begin position="1"/>
        <end position="50"/>
    </location>
</feature>
<evidence type="ECO:0000259" key="4">
    <source>
        <dbReference type="Pfam" id="PF00534"/>
    </source>
</evidence>
<keyword evidence="1 6" id="KW-0328">Glycosyltransferase</keyword>
<dbReference type="PANTHER" id="PTHR45947">
    <property type="entry name" value="SULFOQUINOVOSYL TRANSFERASE SQD2"/>
    <property type="match status" value="1"/>
</dbReference>
<organism evidence="6 7">
    <name type="scientific">Nocardioides kribbensis</name>
    <dbReference type="NCBI Taxonomy" id="305517"/>
    <lineage>
        <taxon>Bacteria</taxon>
        <taxon>Bacillati</taxon>
        <taxon>Actinomycetota</taxon>
        <taxon>Actinomycetes</taxon>
        <taxon>Propionibacteriales</taxon>
        <taxon>Nocardioidaceae</taxon>
        <taxon>Nocardioides</taxon>
    </lineage>
</organism>
<evidence type="ECO:0000256" key="3">
    <source>
        <dbReference type="SAM" id="MobiDB-lite"/>
    </source>
</evidence>
<accession>A0ABV1P176</accession>
<keyword evidence="7" id="KW-1185">Reference proteome</keyword>
<feature type="domain" description="Glycosyl transferase family 1" evidence="4">
    <location>
        <begin position="246"/>
        <end position="395"/>
    </location>
</feature>
<dbReference type="PANTHER" id="PTHR45947:SF3">
    <property type="entry name" value="SULFOQUINOVOSYL TRANSFERASE SQD2"/>
    <property type="match status" value="1"/>
</dbReference>
<sequence>MTRLLQLRPDPTSRTAQGGRDHAAVPLRPGSQLPGSPLPGSLRPGSLPPGGAADRPLRVLVVAESFLPQVNGVTNSVRRVLEHLAAEGHEAELVAPTGPSSYAGFPVTLARGATLPFYRDFRIGLETRRRLRAVMLRFRPDVVHVASPATLGHQAVRAADELGVPTVAIYQTDLVGFAERYGIAGGTRAMARLTRRIHTRADRTLAPSRASLAQLEALAVPRTALWPRGVDLDAFHPRWRSADLRRGLSPDGRLVVGYVGRLAPEKELHLLARLADDPRYALVVVGGGPEEGRLRELLPGAHFLGVLHGEDLSRLYASLDVFVHTGRHETYCQSAQEALAAGVPVVAPRSGGPVDVVTDVVSGFLYVPGDADDLAAYVERLTDAALRQQMARAAHESVAGRSWCTVNESLLTHYREVVAHRSGAAPVAARQVGLSGDRMAG</sequence>
<dbReference type="InterPro" id="IPR050194">
    <property type="entry name" value="Glycosyltransferase_grp1"/>
</dbReference>
<evidence type="ECO:0000259" key="5">
    <source>
        <dbReference type="Pfam" id="PF13439"/>
    </source>
</evidence>
<comment type="caution">
    <text evidence="6">The sequence shown here is derived from an EMBL/GenBank/DDBJ whole genome shotgun (WGS) entry which is preliminary data.</text>
</comment>